<comment type="function">
    <text evidence="6">Endoribonuclease that catalyzes the hydrolysis of histone-coding pre-mRNA 3'-end. Involved in histone pre-mRNA processing during the S-phase of the cell cycle, which is required for entering/progressing through S-phase. Cleaves histone pre-mRNA at a major and a minor cleavage site after the 5'-ACCCA-3' and the 5'-ACCCACA-3' sequence, respectively, and located downstream of the stem-loop. May require the presence of the HDE element located at the histone pre-RNA 3'-end to avoid non-specific cleavage.</text>
</comment>
<dbReference type="InterPro" id="IPR039344">
    <property type="entry name" value="MBLAC1"/>
</dbReference>
<dbReference type="OrthoDB" id="10250730at2759"/>
<evidence type="ECO:0000256" key="3">
    <source>
        <dbReference type="ARBA" id="ARBA00014856"/>
    </source>
</evidence>
<dbReference type="STRING" id="48709.A0A1D2NEF9"/>
<dbReference type="SMART" id="SM00849">
    <property type="entry name" value="Lactamase_B"/>
    <property type="match status" value="1"/>
</dbReference>
<dbReference type="PANTHER" id="PTHR23200">
    <property type="entry name" value="METALLO-BETA-LACTAMASE DOMAIN-CONTAINING PROTEIN 1"/>
    <property type="match status" value="1"/>
</dbReference>
<organism evidence="8 9">
    <name type="scientific">Orchesella cincta</name>
    <name type="common">Springtail</name>
    <name type="synonym">Podura cincta</name>
    <dbReference type="NCBI Taxonomy" id="48709"/>
    <lineage>
        <taxon>Eukaryota</taxon>
        <taxon>Metazoa</taxon>
        <taxon>Ecdysozoa</taxon>
        <taxon>Arthropoda</taxon>
        <taxon>Hexapoda</taxon>
        <taxon>Collembola</taxon>
        <taxon>Entomobryomorpha</taxon>
        <taxon>Entomobryoidea</taxon>
        <taxon>Orchesellidae</taxon>
        <taxon>Orchesellinae</taxon>
        <taxon>Orchesella</taxon>
    </lineage>
</organism>
<evidence type="ECO:0000313" key="9">
    <source>
        <dbReference type="Proteomes" id="UP000094527"/>
    </source>
</evidence>
<dbReference type="OMA" id="RCRDGTN"/>
<comment type="caution">
    <text evidence="8">The sequence shown here is derived from an EMBL/GenBank/DDBJ whole genome shotgun (WGS) entry which is preliminary data.</text>
</comment>
<dbReference type="InterPro" id="IPR001279">
    <property type="entry name" value="Metallo-B-lactamas"/>
</dbReference>
<dbReference type="GO" id="GO:0005829">
    <property type="term" value="C:cytosol"/>
    <property type="evidence" value="ECO:0007669"/>
    <property type="project" value="UniProtKB-SubCell"/>
</dbReference>
<keyword evidence="9" id="KW-1185">Reference proteome</keyword>
<dbReference type="CDD" id="cd07711">
    <property type="entry name" value="MBLAC1-like_MBL-fold"/>
    <property type="match status" value="1"/>
</dbReference>
<evidence type="ECO:0000256" key="2">
    <source>
        <dbReference type="ARBA" id="ARBA00011738"/>
    </source>
</evidence>
<dbReference type="InterPro" id="IPR036866">
    <property type="entry name" value="RibonucZ/Hydroxyglut_hydro"/>
</dbReference>
<dbReference type="EMBL" id="LJIJ01000067">
    <property type="protein sequence ID" value="ODN03644.1"/>
    <property type="molecule type" value="Genomic_DNA"/>
</dbReference>
<comment type="catalytic activity">
    <reaction evidence="5">
        <text>a ribonucleotidyl-ribonucleotide-RNA + H2O = a 3'-end ribonucleotide-RNA + a 5'-end 5'-phospho-ribonucleoside-RNA + H(+)</text>
        <dbReference type="Rhea" id="RHEA:68096"/>
        <dbReference type="Rhea" id="RHEA-COMP:15179"/>
        <dbReference type="Rhea" id="RHEA-COMP:17355"/>
        <dbReference type="Rhea" id="RHEA-COMP:17428"/>
        <dbReference type="ChEBI" id="CHEBI:15377"/>
        <dbReference type="ChEBI" id="CHEBI:15378"/>
        <dbReference type="ChEBI" id="CHEBI:74896"/>
        <dbReference type="ChEBI" id="CHEBI:138282"/>
        <dbReference type="ChEBI" id="CHEBI:173118"/>
    </reaction>
    <physiologicalReaction direction="left-to-right" evidence="5">
        <dbReference type="Rhea" id="RHEA:68097"/>
    </physiologicalReaction>
</comment>
<protein>
    <recommendedName>
        <fullName evidence="3">Metallo-beta-lactamase domain-containing protein 1</fullName>
    </recommendedName>
    <alternativeName>
        <fullName evidence="4">Endoribonuclease MBLAC1</fullName>
    </alternativeName>
</protein>
<dbReference type="PANTHER" id="PTHR23200:SF48">
    <property type="entry name" value="METALLO-BETA-LACTAMASE DOMAIN-CONTAINING PROTEIN 1"/>
    <property type="match status" value="1"/>
</dbReference>
<reference evidence="8 9" key="1">
    <citation type="journal article" date="2016" name="Genome Biol. Evol.">
        <title>Gene Family Evolution Reflects Adaptation to Soil Environmental Stressors in the Genome of the Collembolan Orchesella cincta.</title>
        <authorList>
            <person name="Faddeeva-Vakhrusheva A."/>
            <person name="Derks M.F."/>
            <person name="Anvar S.Y."/>
            <person name="Agamennone V."/>
            <person name="Suring W."/>
            <person name="Smit S."/>
            <person name="van Straalen N.M."/>
            <person name="Roelofs D."/>
        </authorList>
    </citation>
    <scope>NUCLEOTIDE SEQUENCE [LARGE SCALE GENOMIC DNA]</scope>
    <source>
        <tissue evidence="8">Mixed pool</tissue>
    </source>
</reference>
<dbReference type="SUPFAM" id="SSF56281">
    <property type="entry name" value="Metallo-hydrolase/oxidoreductase"/>
    <property type="match status" value="1"/>
</dbReference>
<comment type="subunit">
    <text evidence="2">Homodimer.</text>
</comment>
<dbReference type="AlphaFoldDB" id="A0A1D2NEF9"/>
<dbReference type="Pfam" id="PF00753">
    <property type="entry name" value="Lactamase_B"/>
    <property type="match status" value="1"/>
</dbReference>
<sequence length="216" mass="24176">MCEVTVLKNGYAILKDGWMHANCTCTVVRSPENTVIFDTMTPWDGPFIQSKLKEIGVTHIDYVISSHGHSDHTGNNNLFIENVKQHIVGFCISNKDQYYAHPFEHDEEYKLDEWMKIVPTPGHTSEDITLVVKTKAGGTTAIAGDLFECEDDLTDSTLWIANSFNPEKQASNRLKILSMVDSIIPGHGAQFNVLPEHIEAAQTIVDKYGLEQNKVN</sequence>
<evidence type="ECO:0000259" key="7">
    <source>
        <dbReference type="SMART" id="SM00849"/>
    </source>
</evidence>
<proteinExistence type="predicted"/>
<comment type="subcellular location">
    <subcellularLocation>
        <location evidence="1">Cytoplasm</location>
        <location evidence="1">Cytosol</location>
    </subcellularLocation>
</comment>
<evidence type="ECO:0000256" key="6">
    <source>
        <dbReference type="ARBA" id="ARBA00045869"/>
    </source>
</evidence>
<gene>
    <name evidence="8" type="ORF">Ocin01_03009</name>
</gene>
<accession>A0A1D2NEF9</accession>
<name>A0A1D2NEF9_ORCCI</name>
<evidence type="ECO:0000313" key="8">
    <source>
        <dbReference type="EMBL" id="ODN03644.1"/>
    </source>
</evidence>
<evidence type="ECO:0000256" key="4">
    <source>
        <dbReference type="ARBA" id="ARBA00032988"/>
    </source>
</evidence>
<dbReference type="GO" id="GO:0031123">
    <property type="term" value="P:RNA 3'-end processing"/>
    <property type="evidence" value="ECO:0007669"/>
    <property type="project" value="UniProtKB-ARBA"/>
</dbReference>
<dbReference type="Proteomes" id="UP000094527">
    <property type="component" value="Unassembled WGS sequence"/>
</dbReference>
<evidence type="ECO:0000256" key="5">
    <source>
        <dbReference type="ARBA" id="ARBA00044690"/>
    </source>
</evidence>
<feature type="domain" description="Metallo-beta-lactamase" evidence="7">
    <location>
        <begin position="22"/>
        <end position="187"/>
    </location>
</feature>
<dbReference type="Gene3D" id="3.60.15.10">
    <property type="entry name" value="Ribonuclease Z/Hydroxyacylglutathione hydrolase-like"/>
    <property type="match status" value="1"/>
</dbReference>
<evidence type="ECO:0000256" key="1">
    <source>
        <dbReference type="ARBA" id="ARBA00004514"/>
    </source>
</evidence>